<evidence type="ECO:0000313" key="7">
    <source>
        <dbReference type="Proteomes" id="UP000187172"/>
    </source>
</evidence>
<dbReference type="Gene3D" id="1.10.10.10">
    <property type="entry name" value="Winged helix-like DNA-binding domain superfamily/Winged helix DNA-binding domain"/>
    <property type="match status" value="1"/>
</dbReference>
<evidence type="ECO:0000259" key="5">
    <source>
        <dbReference type="PROSITE" id="PS50931"/>
    </source>
</evidence>
<proteinExistence type="inferred from homology"/>
<dbReference type="PROSITE" id="PS50931">
    <property type="entry name" value="HTH_LYSR"/>
    <property type="match status" value="1"/>
</dbReference>
<dbReference type="CDD" id="cd05466">
    <property type="entry name" value="PBP2_LTTR_substrate"/>
    <property type="match status" value="1"/>
</dbReference>
<keyword evidence="7" id="KW-1185">Reference proteome</keyword>
<feature type="domain" description="HTH lysR-type" evidence="5">
    <location>
        <begin position="1"/>
        <end position="58"/>
    </location>
</feature>
<dbReference type="PRINTS" id="PR00039">
    <property type="entry name" value="HTHLYSR"/>
</dbReference>
<dbReference type="AlphaFoldDB" id="A0A1R1EEL8"/>
<keyword evidence="3" id="KW-0238">DNA-binding</keyword>
<reference evidence="6 7" key="1">
    <citation type="submission" date="2016-11" db="EMBL/GenBank/DDBJ databases">
        <title>Paenibacillus species isolates.</title>
        <authorList>
            <person name="Beno S.M."/>
        </authorList>
    </citation>
    <scope>NUCLEOTIDE SEQUENCE [LARGE SCALE GENOMIC DNA]</scope>
    <source>
        <strain evidence="6 7">FSL R5-0378</strain>
    </source>
</reference>
<dbReference type="SUPFAM" id="SSF53850">
    <property type="entry name" value="Periplasmic binding protein-like II"/>
    <property type="match status" value="1"/>
</dbReference>
<dbReference type="Proteomes" id="UP000187172">
    <property type="component" value="Unassembled WGS sequence"/>
</dbReference>
<dbReference type="STRING" id="297318.BK138_28585"/>
<evidence type="ECO:0000256" key="3">
    <source>
        <dbReference type="ARBA" id="ARBA00023125"/>
    </source>
</evidence>
<evidence type="ECO:0000256" key="2">
    <source>
        <dbReference type="ARBA" id="ARBA00023015"/>
    </source>
</evidence>
<dbReference type="SUPFAM" id="SSF46785">
    <property type="entry name" value="Winged helix' DNA-binding domain"/>
    <property type="match status" value="1"/>
</dbReference>
<comment type="caution">
    <text evidence="6">The sequence shown here is derived from an EMBL/GenBank/DDBJ whole genome shotgun (WGS) entry which is preliminary data.</text>
</comment>
<dbReference type="FunFam" id="1.10.10.10:FF:000001">
    <property type="entry name" value="LysR family transcriptional regulator"/>
    <property type="match status" value="1"/>
</dbReference>
<dbReference type="GO" id="GO:0003700">
    <property type="term" value="F:DNA-binding transcription factor activity"/>
    <property type="evidence" value="ECO:0007669"/>
    <property type="project" value="InterPro"/>
</dbReference>
<keyword evidence="4" id="KW-0804">Transcription</keyword>
<name>A0A1R1EEL8_9BACL</name>
<sequence>MDLKHLHTFRTVADTHGFTKAAEILSYAQSSVTAQIQALEEEVGSKLFDRLGKKVQLTSAGERLLPYAIQLLELHDRALAEMSAGGSLPSGTLNIGAPESLAAFRLPDIIKEYTELYPDVKIILRPAGCKELKKLALSGDMDLVFVLEPEADDPHLQSETLIHEPMALIAPPAHPLTLLPQVDTLDLKDVSFIHTESDCSYRLLLEQHLNSHAIYSSSDLEFWSIETIKHCVMSGLGISLLPAIAVKDELSSGRLIRLPWDDSPCQVATQMLYHPGKWLSPALGEFIRLSREHAARWRQNG</sequence>
<dbReference type="InterPro" id="IPR036390">
    <property type="entry name" value="WH_DNA-bd_sf"/>
</dbReference>
<dbReference type="Pfam" id="PF00126">
    <property type="entry name" value="HTH_1"/>
    <property type="match status" value="1"/>
</dbReference>
<evidence type="ECO:0000256" key="4">
    <source>
        <dbReference type="ARBA" id="ARBA00023163"/>
    </source>
</evidence>
<dbReference type="PANTHER" id="PTHR30126:SF100">
    <property type="entry name" value="LYSR-FAMILY TRANSCRIPTIONAL REGULATOR"/>
    <property type="match status" value="1"/>
</dbReference>
<accession>A0A1R1EEL8</accession>
<organism evidence="6 7">
    <name type="scientific">Paenibacillus rhizosphaerae</name>
    <dbReference type="NCBI Taxonomy" id="297318"/>
    <lineage>
        <taxon>Bacteria</taxon>
        <taxon>Bacillati</taxon>
        <taxon>Bacillota</taxon>
        <taxon>Bacilli</taxon>
        <taxon>Bacillales</taxon>
        <taxon>Paenibacillaceae</taxon>
        <taxon>Paenibacillus</taxon>
    </lineage>
</organism>
<keyword evidence="2" id="KW-0805">Transcription regulation</keyword>
<dbReference type="Gene3D" id="3.40.190.290">
    <property type="match status" value="1"/>
</dbReference>
<dbReference type="RefSeq" id="WP_076174711.1">
    <property type="nucleotide sequence ID" value="NZ_MRTP01000012.1"/>
</dbReference>
<protein>
    <submittedName>
        <fullName evidence="6">LysR family transcriptional regulator</fullName>
    </submittedName>
</protein>
<evidence type="ECO:0000256" key="1">
    <source>
        <dbReference type="ARBA" id="ARBA00009437"/>
    </source>
</evidence>
<dbReference type="GO" id="GO:0000976">
    <property type="term" value="F:transcription cis-regulatory region binding"/>
    <property type="evidence" value="ECO:0007669"/>
    <property type="project" value="TreeGrafter"/>
</dbReference>
<gene>
    <name evidence="6" type="ORF">BK138_28585</name>
</gene>
<dbReference type="InterPro" id="IPR000847">
    <property type="entry name" value="LysR_HTH_N"/>
</dbReference>
<evidence type="ECO:0000313" key="6">
    <source>
        <dbReference type="EMBL" id="OMF50241.1"/>
    </source>
</evidence>
<dbReference type="EMBL" id="MRTP01000012">
    <property type="protein sequence ID" value="OMF50241.1"/>
    <property type="molecule type" value="Genomic_DNA"/>
</dbReference>
<dbReference type="Pfam" id="PF03466">
    <property type="entry name" value="LysR_substrate"/>
    <property type="match status" value="1"/>
</dbReference>
<comment type="similarity">
    <text evidence="1">Belongs to the LysR transcriptional regulatory family.</text>
</comment>
<dbReference type="InterPro" id="IPR005119">
    <property type="entry name" value="LysR_subst-bd"/>
</dbReference>
<dbReference type="InterPro" id="IPR036388">
    <property type="entry name" value="WH-like_DNA-bd_sf"/>
</dbReference>
<dbReference type="PANTHER" id="PTHR30126">
    <property type="entry name" value="HTH-TYPE TRANSCRIPTIONAL REGULATOR"/>
    <property type="match status" value="1"/>
</dbReference>